<evidence type="ECO:0000313" key="2">
    <source>
        <dbReference type="EMBL" id="MBL6448045.1"/>
    </source>
</evidence>
<reference evidence="2" key="1">
    <citation type="submission" date="2021-01" db="EMBL/GenBank/DDBJ databases">
        <title>Fulvivirga kasyanovii gen. nov., sp nov., a novel member of the phylum Bacteroidetes isolated from seawater in a mussel farm.</title>
        <authorList>
            <person name="Zhao L.-H."/>
            <person name="Wang Z.-J."/>
        </authorList>
    </citation>
    <scope>NUCLEOTIDE SEQUENCE</scope>
    <source>
        <strain evidence="2">29W222</strain>
    </source>
</reference>
<comment type="caution">
    <text evidence="2">The sequence shown here is derived from an EMBL/GenBank/DDBJ whole genome shotgun (WGS) entry which is preliminary data.</text>
</comment>
<dbReference type="Proteomes" id="UP000614216">
    <property type="component" value="Unassembled WGS sequence"/>
</dbReference>
<keyword evidence="1" id="KW-0472">Membrane</keyword>
<proteinExistence type="predicted"/>
<name>A0A937FXM6_9BACT</name>
<evidence type="ECO:0000313" key="3">
    <source>
        <dbReference type="Proteomes" id="UP000614216"/>
    </source>
</evidence>
<dbReference type="RefSeq" id="WP_202857583.1">
    <property type="nucleotide sequence ID" value="NZ_JAEUGD010000058.1"/>
</dbReference>
<gene>
    <name evidence="2" type="ORF">JMN32_17135</name>
</gene>
<keyword evidence="3" id="KW-1185">Reference proteome</keyword>
<keyword evidence="1" id="KW-0812">Transmembrane</keyword>
<evidence type="ECO:0000256" key="1">
    <source>
        <dbReference type="SAM" id="Phobius"/>
    </source>
</evidence>
<dbReference type="AlphaFoldDB" id="A0A937FXM6"/>
<organism evidence="2 3">
    <name type="scientific">Fulvivirga marina</name>
    <dbReference type="NCBI Taxonomy" id="2494733"/>
    <lineage>
        <taxon>Bacteria</taxon>
        <taxon>Pseudomonadati</taxon>
        <taxon>Bacteroidota</taxon>
        <taxon>Cytophagia</taxon>
        <taxon>Cytophagales</taxon>
        <taxon>Fulvivirgaceae</taxon>
        <taxon>Fulvivirga</taxon>
    </lineage>
</organism>
<feature type="transmembrane region" description="Helical" evidence="1">
    <location>
        <begin position="45"/>
        <end position="65"/>
    </location>
</feature>
<accession>A0A937FXM6</accession>
<sequence>MSKKVEQEKKFDIYATCELAGLQINNTTARLQVRSNLDLCDKPRIGLLLLFLIGVFVGILTIAYSHNYIEIIIGACLGFGIAGFSVLIMLKQASDYLLITKENIEFRNDFKKRRLLILK</sequence>
<keyword evidence="1" id="KW-1133">Transmembrane helix</keyword>
<feature type="transmembrane region" description="Helical" evidence="1">
    <location>
        <begin position="71"/>
        <end position="90"/>
    </location>
</feature>
<protein>
    <submittedName>
        <fullName evidence="2">Uncharacterized protein</fullName>
    </submittedName>
</protein>
<dbReference type="EMBL" id="JAEUGD010000058">
    <property type="protein sequence ID" value="MBL6448045.1"/>
    <property type="molecule type" value="Genomic_DNA"/>
</dbReference>